<name>A0A1G7DD13_9PROT</name>
<dbReference type="GO" id="GO:0006355">
    <property type="term" value="P:regulation of DNA-templated transcription"/>
    <property type="evidence" value="ECO:0007669"/>
    <property type="project" value="InterPro"/>
</dbReference>
<dbReference type="SMART" id="SM00448">
    <property type="entry name" value="REC"/>
    <property type="match status" value="1"/>
</dbReference>
<evidence type="ECO:0000256" key="1">
    <source>
        <dbReference type="ARBA" id="ARBA00023015"/>
    </source>
</evidence>
<dbReference type="GO" id="GO:0000160">
    <property type="term" value="P:phosphorelay signal transduction system"/>
    <property type="evidence" value="ECO:0007669"/>
    <property type="project" value="InterPro"/>
</dbReference>
<dbReference type="SUPFAM" id="SSF52172">
    <property type="entry name" value="CheY-like"/>
    <property type="match status" value="1"/>
</dbReference>
<dbReference type="AlphaFoldDB" id="A0A1G7DD13"/>
<dbReference type="Pfam" id="PF00072">
    <property type="entry name" value="Response_reg"/>
    <property type="match status" value="1"/>
</dbReference>
<dbReference type="InterPro" id="IPR000792">
    <property type="entry name" value="Tscrpt_reg_LuxR_C"/>
</dbReference>
<proteinExistence type="predicted"/>
<dbReference type="Gene3D" id="1.10.10.10">
    <property type="entry name" value="Winged helix-like DNA-binding domain superfamily/Winged helix DNA-binding domain"/>
    <property type="match status" value="1"/>
</dbReference>
<keyword evidence="1" id="KW-0805">Transcription regulation</keyword>
<dbReference type="Proteomes" id="UP000199412">
    <property type="component" value="Unassembled WGS sequence"/>
</dbReference>
<dbReference type="InterPro" id="IPR039420">
    <property type="entry name" value="WalR-like"/>
</dbReference>
<evidence type="ECO:0000256" key="4">
    <source>
        <dbReference type="PROSITE-ProRule" id="PRU00169"/>
    </source>
</evidence>
<organism evidence="7 8">
    <name type="scientific">Rhodospira trueperi</name>
    <dbReference type="NCBI Taxonomy" id="69960"/>
    <lineage>
        <taxon>Bacteria</taxon>
        <taxon>Pseudomonadati</taxon>
        <taxon>Pseudomonadota</taxon>
        <taxon>Alphaproteobacteria</taxon>
        <taxon>Rhodospirillales</taxon>
        <taxon>Rhodospirillaceae</taxon>
        <taxon>Rhodospira</taxon>
    </lineage>
</organism>
<dbReference type="PROSITE" id="PS50110">
    <property type="entry name" value="RESPONSE_REGULATORY"/>
    <property type="match status" value="1"/>
</dbReference>
<dbReference type="Pfam" id="PF00196">
    <property type="entry name" value="GerE"/>
    <property type="match status" value="1"/>
</dbReference>
<dbReference type="CDD" id="cd06170">
    <property type="entry name" value="LuxR_C_like"/>
    <property type="match status" value="1"/>
</dbReference>
<dbReference type="STRING" id="69960.SAMN05421720_107133"/>
<evidence type="ECO:0000313" key="8">
    <source>
        <dbReference type="Proteomes" id="UP000199412"/>
    </source>
</evidence>
<reference evidence="7 8" key="1">
    <citation type="submission" date="2016-10" db="EMBL/GenBank/DDBJ databases">
        <authorList>
            <person name="de Groot N.N."/>
        </authorList>
    </citation>
    <scope>NUCLEOTIDE SEQUENCE [LARGE SCALE GENOMIC DNA]</scope>
    <source>
        <strain evidence="7 8">ATCC 700224</strain>
    </source>
</reference>
<dbReference type="PROSITE" id="PS50043">
    <property type="entry name" value="HTH_LUXR_2"/>
    <property type="match status" value="1"/>
</dbReference>
<keyword evidence="8" id="KW-1185">Reference proteome</keyword>
<dbReference type="InterPro" id="IPR001789">
    <property type="entry name" value="Sig_transdc_resp-reg_receiver"/>
</dbReference>
<protein>
    <submittedName>
        <fullName evidence="7">DNA-binding response regulator, OmpR family, contains REC and winged-helix (WHTH) domain</fullName>
    </submittedName>
</protein>
<evidence type="ECO:0000256" key="2">
    <source>
        <dbReference type="ARBA" id="ARBA00023125"/>
    </source>
</evidence>
<evidence type="ECO:0000259" key="6">
    <source>
        <dbReference type="PROSITE" id="PS50110"/>
    </source>
</evidence>
<keyword evidence="2 7" id="KW-0238">DNA-binding</keyword>
<dbReference type="PANTHER" id="PTHR43214">
    <property type="entry name" value="TWO-COMPONENT RESPONSE REGULATOR"/>
    <property type="match status" value="1"/>
</dbReference>
<dbReference type="EMBL" id="FNAP01000007">
    <property type="protein sequence ID" value="SDE49421.1"/>
    <property type="molecule type" value="Genomic_DNA"/>
</dbReference>
<keyword evidence="4" id="KW-0597">Phosphoprotein</keyword>
<gene>
    <name evidence="7" type="ORF">SAMN05421720_107133</name>
</gene>
<evidence type="ECO:0000256" key="3">
    <source>
        <dbReference type="ARBA" id="ARBA00023163"/>
    </source>
</evidence>
<dbReference type="InterPro" id="IPR016032">
    <property type="entry name" value="Sig_transdc_resp-reg_C-effctor"/>
</dbReference>
<dbReference type="RefSeq" id="WP_092786119.1">
    <property type="nucleotide sequence ID" value="NZ_FNAP01000007.1"/>
</dbReference>
<sequence>MKRRDRDLVLVVDDTPGSLSFLTEALEDAGLSVLVATDGESALALLDRVVPDVILMDAVMPGLDGFQTCAAMKARGDMDHVPVLFMTGLTETEHVIEGLSAGGVDYVTKPIVPEELIARIRVHLANARTANGARVALDATGRHLMAVTPGGTVLWATPRAAAVLDSVLAGGPGSRRLPDACLGWLSECAYADGSPAAVPPPVDLPPSALHGQWGLTFIDRIGPNELLLRLVTADPDRDRRRLREGLSLTGREAEVLMWLARGKSNRDIAAILSVSPRTVDKHLEQVYAKIGVENRTAAVGIAVSCLVAI</sequence>
<evidence type="ECO:0000313" key="7">
    <source>
        <dbReference type="EMBL" id="SDE49421.1"/>
    </source>
</evidence>
<dbReference type="PRINTS" id="PR00038">
    <property type="entry name" value="HTHLUXR"/>
</dbReference>
<evidence type="ECO:0000259" key="5">
    <source>
        <dbReference type="PROSITE" id="PS50043"/>
    </source>
</evidence>
<dbReference type="InterPro" id="IPR011006">
    <property type="entry name" value="CheY-like_superfamily"/>
</dbReference>
<keyword evidence="3" id="KW-0804">Transcription</keyword>
<feature type="domain" description="HTH luxR-type" evidence="5">
    <location>
        <begin position="241"/>
        <end position="306"/>
    </location>
</feature>
<dbReference type="InterPro" id="IPR036388">
    <property type="entry name" value="WH-like_DNA-bd_sf"/>
</dbReference>
<feature type="domain" description="Response regulatory" evidence="6">
    <location>
        <begin position="8"/>
        <end position="124"/>
    </location>
</feature>
<feature type="modified residue" description="4-aspartylphosphate" evidence="4">
    <location>
        <position position="57"/>
    </location>
</feature>
<dbReference type="OrthoDB" id="5292887at2"/>
<accession>A0A1G7DD13</accession>
<dbReference type="Gene3D" id="3.40.50.2300">
    <property type="match status" value="1"/>
</dbReference>
<dbReference type="FunFam" id="1.10.10.10:FF:000153">
    <property type="entry name" value="LuxR family transcriptional regulator"/>
    <property type="match status" value="1"/>
</dbReference>
<dbReference type="SMART" id="SM00421">
    <property type="entry name" value="HTH_LUXR"/>
    <property type="match status" value="1"/>
</dbReference>
<dbReference type="SUPFAM" id="SSF46894">
    <property type="entry name" value="C-terminal effector domain of the bipartite response regulators"/>
    <property type="match status" value="1"/>
</dbReference>
<dbReference type="GO" id="GO:0003677">
    <property type="term" value="F:DNA binding"/>
    <property type="evidence" value="ECO:0007669"/>
    <property type="project" value="UniProtKB-KW"/>
</dbReference>